<name>A0A540N1U5_MALBA</name>
<dbReference type="SMART" id="SM00320">
    <property type="entry name" value="WD40"/>
    <property type="match status" value="5"/>
</dbReference>
<protein>
    <recommendedName>
        <fullName evidence="5">Anaphase-promoting complex subunit 4-like WD40 domain-containing protein</fullName>
    </recommendedName>
</protein>
<dbReference type="InterPro" id="IPR019775">
    <property type="entry name" value="WD40_repeat_CS"/>
</dbReference>
<dbReference type="InterPro" id="IPR036322">
    <property type="entry name" value="WD40_repeat_dom_sf"/>
</dbReference>
<dbReference type="InterPro" id="IPR024977">
    <property type="entry name" value="Apc4-like_WD40_dom"/>
</dbReference>
<keyword evidence="1" id="KW-0597">Phosphoprotein</keyword>
<dbReference type="PANTHER" id="PTHR14091:SF0">
    <property type="entry name" value="PERIODIC TRYPTOPHAN PROTEIN 1 HOMOLOG"/>
    <property type="match status" value="1"/>
</dbReference>
<accession>A0A540N1U5</accession>
<gene>
    <name evidence="6" type="ORF">C1H46_009387</name>
</gene>
<dbReference type="InterPro" id="IPR015943">
    <property type="entry name" value="WD40/YVTN_repeat-like_dom_sf"/>
</dbReference>
<dbReference type="STRING" id="106549.A0A540N1U5"/>
<evidence type="ECO:0000256" key="4">
    <source>
        <dbReference type="PROSITE-ProRule" id="PRU00221"/>
    </source>
</evidence>
<reference evidence="6 7" key="1">
    <citation type="journal article" date="2019" name="G3 (Bethesda)">
        <title>Sequencing of a Wild Apple (Malus baccata) Genome Unravels the Differences Between Cultivated and Wild Apple Species Regarding Disease Resistance and Cold Tolerance.</title>
        <authorList>
            <person name="Chen X."/>
        </authorList>
    </citation>
    <scope>NUCLEOTIDE SEQUENCE [LARGE SCALE GENOMIC DNA]</scope>
    <source>
        <strain evidence="7">cv. Shandingzi</strain>
        <tissue evidence="6">Leaves</tissue>
    </source>
</reference>
<feature type="repeat" description="WD" evidence="4">
    <location>
        <begin position="180"/>
        <end position="222"/>
    </location>
</feature>
<sequence length="285" mass="31216">MDEPSIEIWDLDIIDEVQPCVILGGIAEKKKKKGKKVSIKYKEDSHRDSVLGLAWNKEYRNILASASADKQVKIWDVVTGKCNITMEHHTDKVQAVAWNHFAPQVLLSGSFDHTVVLKDGRVPSHSGYKWTVTADVESLAWDPHTEHSFVVSLEDGTIKGFDIRAATSAPTSESKPSFTLHAHDKAVCSISYNPAAPNLLATGSTDKMVKLWDLSNNQPSCISSRNPKAGAVFSISFAEDNPFLLAIGGSKGKLEVWDTSYDAAVAQRFGSYYKKSRHQAGPSSG</sequence>
<proteinExistence type="predicted"/>
<feature type="domain" description="Anaphase-promoting complex subunit 4-like WD40" evidence="5">
    <location>
        <begin position="41"/>
        <end position="99"/>
    </location>
</feature>
<evidence type="ECO:0000256" key="3">
    <source>
        <dbReference type="ARBA" id="ARBA00022737"/>
    </source>
</evidence>
<dbReference type="PRINTS" id="PR00320">
    <property type="entry name" value="GPROTEINBRPT"/>
</dbReference>
<keyword evidence="3" id="KW-0677">Repeat</keyword>
<dbReference type="Pfam" id="PF12894">
    <property type="entry name" value="ANAPC4_WD40"/>
    <property type="match status" value="1"/>
</dbReference>
<dbReference type="InterPro" id="IPR001680">
    <property type="entry name" value="WD40_rpt"/>
</dbReference>
<dbReference type="GO" id="GO:0006364">
    <property type="term" value="P:rRNA processing"/>
    <property type="evidence" value="ECO:0007669"/>
    <property type="project" value="InterPro"/>
</dbReference>
<dbReference type="GO" id="GO:0005634">
    <property type="term" value="C:nucleus"/>
    <property type="evidence" value="ECO:0007669"/>
    <property type="project" value="TreeGrafter"/>
</dbReference>
<dbReference type="EMBL" id="VIEB01000130">
    <property type="protein sequence ID" value="TQE05021.1"/>
    <property type="molecule type" value="Genomic_DNA"/>
</dbReference>
<evidence type="ECO:0000313" key="6">
    <source>
        <dbReference type="EMBL" id="TQE05021.1"/>
    </source>
</evidence>
<dbReference type="Proteomes" id="UP000315295">
    <property type="component" value="Unassembled WGS sequence"/>
</dbReference>
<comment type="caution">
    <text evidence="6">The sequence shown here is derived from an EMBL/GenBank/DDBJ whole genome shotgun (WGS) entry which is preliminary data.</text>
</comment>
<keyword evidence="7" id="KW-1185">Reference proteome</keyword>
<dbReference type="Gene3D" id="2.130.10.10">
    <property type="entry name" value="YVTN repeat-like/Quinoprotein amine dehydrogenase"/>
    <property type="match status" value="2"/>
</dbReference>
<dbReference type="SUPFAM" id="SSF50978">
    <property type="entry name" value="WD40 repeat-like"/>
    <property type="match status" value="1"/>
</dbReference>
<evidence type="ECO:0000256" key="1">
    <source>
        <dbReference type="ARBA" id="ARBA00022553"/>
    </source>
</evidence>
<dbReference type="PANTHER" id="PTHR14091">
    <property type="entry name" value="PERIODIC TRYPTOPHAN PROTEIN 1"/>
    <property type="match status" value="1"/>
</dbReference>
<evidence type="ECO:0000313" key="7">
    <source>
        <dbReference type="Proteomes" id="UP000315295"/>
    </source>
</evidence>
<dbReference type="InterPro" id="IPR020472">
    <property type="entry name" value="WD40_PAC1"/>
</dbReference>
<dbReference type="AlphaFoldDB" id="A0A540N1U5"/>
<keyword evidence="2 4" id="KW-0853">WD repeat</keyword>
<evidence type="ECO:0000256" key="2">
    <source>
        <dbReference type="ARBA" id="ARBA00022574"/>
    </source>
</evidence>
<feature type="repeat" description="WD" evidence="4">
    <location>
        <begin position="43"/>
        <end position="85"/>
    </location>
</feature>
<dbReference type="PROSITE" id="PS50082">
    <property type="entry name" value="WD_REPEATS_2"/>
    <property type="match status" value="2"/>
</dbReference>
<evidence type="ECO:0000259" key="5">
    <source>
        <dbReference type="Pfam" id="PF12894"/>
    </source>
</evidence>
<dbReference type="PROSITE" id="PS50294">
    <property type="entry name" value="WD_REPEATS_REGION"/>
    <property type="match status" value="2"/>
</dbReference>
<dbReference type="PROSITE" id="PS00678">
    <property type="entry name" value="WD_REPEATS_1"/>
    <property type="match status" value="2"/>
</dbReference>
<organism evidence="6 7">
    <name type="scientific">Malus baccata</name>
    <name type="common">Siberian crab apple</name>
    <name type="synonym">Pyrus baccata</name>
    <dbReference type="NCBI Taxonomy" id="106549"/>
    <lineage>
        <taxon>Eukaryota</taxon>
        <taxon>Viridiplantae</taxon>
        <taxon>Streptophyta</taxon>
        <taxon>Embryophyta</taxon>
        <taxon>Tracheophyta</taxon>
        <taxon>Spermatophyta</taxon>
        <taxon>Magnoliopsida</taxon>
        <taxon>eudicotyledons</taxon>
        <taxon>Gunneridae</taxon>
        <taxon>Pentapetalae</taxon>
        <taxon>rosids</taxon>
        <taxon>fabids</taxon>
        <taxon>Rosales</taxon>
        <taxon>Rosaceae</taxon>
        <taxon>Amygdaloideae</taxon>
        <taxon>Maleae</taxon>
        <taxon>Malus</taxon>
    </lineage>
</organism>
<dbReference type="FunFam" id="2.130.10.10:FF:000485">
    <property type="entry name" value="Putative WD repeat-containing protein C17D11.16"/>
    <property type="match status" value="1"/>
</dbReference>
<dbReference type="InterPro" id="IPR044285">
    <property type="entry name" value="PWP1"/>
</dbReference>
<dbReference type="Pfam" id="PF00400">
    <property type="entry name" value="WD40"/>
    <property type="match status" value="1"/>
</dbReference>